<feature type="transmembrane region" description="Helical" evidence="6">
    <location>
        <begin position="20"/>
        <end position="41"/>
    </location>
</feature>
<feature type="transmembrane region" description="Helical" evidence="6">
    <location>
        <begin position="108"/>
        <end position="126"/>
    </location>
</feature>
<accession>A0A3A8QFF0</accession>
<evidence type="ECO:0000256" key="6">
    <source>
        <dbReference type="SAM" id="Phobius"/>
    </source>
</evidence>
<keyword evidence="4 6" id="KW-1133">Transmembrane helix</keyword>
<evidence type="ECO:0000313" key="9">
    <source>
        <dbReference type="Proteomes" id="UP000272888"/>
    </source>
</evidence>
<keyword evidence="5 6" id="KW-0472">Membrane</keyword>
<dbReference type="Pfam" id="PF00892">
    <property type="entry name" value="EamA"/>
    <property type="match status" value="2"/>
</dbReference>
<dbReference type="PANTHER" id="PTHR32322:SF2">
    <property type="entry name" value="EAMA DOMAIN-CONTAINING PROTEIN"/>
    <property type="match status" value="1"/>
</dbReference>
<dbReference type="AlphaFoldDB" id="A0A3A8QFF0"/>
<keyword evidence="9" id="KW-1185">Reference proteome</keyword>
<dbReference type="InterPro" id="IPR050638">
    <property type="entry name" value="AA-Vitamin_Transporters"/>
</dbReference>
<dbReference type="PANTHER" id="PTHR32322">
    <property type="entry name" value="INNER MEMBRANE TRANSPORTER"/>
    <property type="match status" value="1"/>
</dbReference>
<feature type="transmembrane region" description="Helical" evidence="6">
    <location>
        <begin position="77"/>
        <end position="102"/>
    </location>
</feature>
<keyword evidence="3 6" id="KW-0812">Transmembrane</keyword>
<evidence type="ECO:0000256" key="2">
    <source>
        <dbReference type="ARBA" id="ARBA00007362"/>
    </source>
</evidence>
<dbReference type="InterPro" id="IPR000620">
    <property type="entry name" value="EamA_dom"/>
</dbReference>
<proteinExistence type="inferred from homology"/>
<feature type="transmembrane region" description="Helical" evidence="6">
    <location>
        <begin position="195"/>
        <end position="215"/>
    </location>
</feature>
<evidence type="ECO:0000313" key="8">
    <source>
        <dbReference type="EMBL" id="RKH64995.1"/>
    </source>
</evidence>
<feature type="transmembrane region" description="Helical" evidence="6">
    <location>
        <begin position="227"/>
        <end position="250"/>
    </location>
</feature>
<evidence type="ECO:0000256" key="5">
    <source>
        <dbReference type="ARBA" id="ARBA00023136"/>
    </source>
</evidence>
<feature type="transmembrane region" description="Helical" evidence="6">
    <location>
        <begin position="163"/>
        <end position="183"/>
    </location>
</feature>
<dbReference type="EMBL" id="RAWB01000043">
    <property type="protein sequence ID" value="RKH64995.1"/>
    <property type="molecule type" value="Genomic_DNA"/>
</dbReference>
<name>A0A3A8QFF0_9BACT</name>
<feature type="transmembrane region" description="Helical" evidence="6">
    <location>
        <begin position="255"/>
        <end position="275"/>
    </location>
</feature>
<feature type="domain" description="EamA" evidence="7">
    <location>
        <begin position="21"/>
        <end position="147"/>
    </location>
</feature>
<dbReference type="InterPro" id="IPR037185">
    <property type="entry name" value="EmrE-like"/>
</dbReference>
<evidence type="ECO:0000256" key="3">
    <source>
        <dbReference type="ARBA" id="ARBA00022692"/>
    </source>
</evidence>
<evidence type="ECO:0000259" key="7">
    <source>
        <dbReference type="Pfam" id="PF00892"/>
    </source>
</evidence>
<comment type="similarity">
    <text evidence="2">Belongs to the EamA transporter family.</text>
</comment>
<feature type="transmembrane region" description="Helical" evidence="6">
    <location>
        <begin position="47"/>
        <end position="65"/>
    </location>
</feature>
<dbReference type="SUPFAM" id="SSF103481">
    <property type="entry name" value="Multidrug resistance efflux transporter EmrE"/>
    <property type="match status" value="2"/>
</dbReference>
<organism evidence="8 9">
    <name type="scientific">Corallococcus llansteffanensis</name>
    <dbReference type="NCBI Taxonomy" id="2316731"/>
    <lineage>
        <taxon>Bacteria</taxon>
        <taxon>Pseudomonadati</taxon>
        <taxon>Myxococcota</taxon>
        <taxon>Myxococcia</taxon>
        <taxon>Myxococcales</taxon>
        <taxon>Cystobacterineae</taxon>
        <taxon>Myxococcaceae</taxon>
        <taxon>Corallococcus</taxon>
    </lineage>
</organism>
<evidence type="ECO:0000256" key="4">
    <source>
        <dbReference type="ARBA" id="ARBA00022989"/>
    </source>
</evidence>
<dbReference type="RefSeq" id="WP_120642544.1">
    <property type="nucleotide sequence ID" value="NZ_RAWB01000043.1"/>
</dbReference>
<feature type="domain" description="EamA" evidence="7">
    <location>
        <begin position="166"/>
        <end position="299"/>
    </location>
</feature>
<reference evidence="9" key="1">
    <citation type="submission" date="2018-09" db="EMBL/GenBank/DDBJ databases">
        <authorList>
            <person name="Livingstone P.G."/>
            <person name="Whitworth D.E."/>
        </authorList>
    </citation>
    <scope>NUCLEOTIDE SEQUENCE [LARGE SCALE GENOMIC DNA]</scope>
    <source>
        <strain evidence="9">CA051B</strain>
    </source>
</reference>
<sequence>MSSVITVSTPAKSAPRWKIALAYATCFLTWGSTWAVVKVGLQDLPPLRFVGTRMLIAGVALLPFARSRGTALGGGTGWRIAGLGVLQLAVPFALLFVAQQWIPSSWSALLFSTFPVWLLLVGRVLLPDQPLTATKLFAAFLGLTGVVALQHQELVSLSLSRQVVVGCVMTLGAASVVAVANVLVRQHMTHVPPHLLTLVQTLSSAVLLLGASTLLEGDQPVHWTPRALGALLYLALGGTVLTYQCLYWLLPRISLAALGAMALLDTLVAVTLGVALLGEPLTPSLLAGGVLILTAAAIANREPPEAKPPPEAPPA</sequence>
<dbReference type="GO" id="GO:0016020">
    <property type="term" value="C:membrane"/>
    <property type="evidence" value="ECO:0007669"/>
    <property type="project" value="UniProtKB-SubCell"/>
</dbReference>
<comment type="subcellular location">
    <subcellularLocation>
        <location evidence="1">Membrane</location>
        <topology evidence="1">Multi-pass membrane protein</topology>
    </subcellularLocation>
</comment>
<gene>
    <name evidence="8" type="ORF">D7V93_06545</name>
</gene>
<protein>
    <submittedName>
        <fullName evidence="8">EamA family transporter</fullName>
    </submittedName>
</protein>
<dbReference type="Proteomes" id="UP000272888">
    <property type="component" value="Unassembled WGS sequence"/>
</dbReference>
<comment type="caution">
    <text evidence="8">The sequence shown here is derived from an EMBL/GenBank/DDBJ whole genome shotgun (WGS) entry which is preliminary data.</text>
</comment>
<evidence type="ECO:0000256" key="1">
    <source>
        <dbReference type="ARBA" id="ARBA00004141"/>
    </source>
</evidence>